<dbReference type="InterPro" id="IPR021351">
    <property type="entry name" value="DUF2969"/>
</dbReference>
<dbReference type="KEGG" id="wct:WS74_0105"/>
<proteinExistence type="predicted"/>
<evidence type="ECO:0000313" key="1">
    <source>
        <dbReference type="EMBL" id="AIM62357.1"/>
    </source>
</evidence>
<dbReference type="OrthoDB" id="2147508at2"/>
<sequence length="66" mass="7225">MARNNKPVAVEMIDAADGRTEVKINKVSLGFVDDTNKITFSDGRTNSASDFDEAVAMLIADFNLHH</sequence>
<organism evidence="1 2">
    <name type="scientific">Weissella ceti</name>
    <dbReference type="NCBI Taxonomy" id="759620"/>
    <lineage>
        <taxon>Bacteria</taxon>
        <taxon>Bacillati</taxon>
        <taxon>Bacillota</taxon>
        <taxon>Bacilli</taxon>
        <taxon>Lactobacillales</taxon>
        <taxon>Lactobacillaceae</taxon>
        <taxon>Weissella</taxon>
    </lineage>
</organism>
<dbReference type="KEGG" id="wce:WS08_0106"/>
<name>A0A075TXW2_9LACO</name>
<evidence type="ECO:0008006" key="3">
    <source>
        <dbReference type="Google" id="ProtNLM"/>
    </source>
</evidence>
<keyword evidence="2" id="KW-1185">Reference proteome</keyword>
<protein>
    <recommendedName>
        <fullName evidence="3">DUF2969 domain-containing protein</fullName>
    </recommendedName>
</protein>
<reference evidence="2" key="2">
    <citation type="submission" date="2014-08" db="EMBL/GenBank/DDBJ databases">
        <title>Complete genome of Weissella ceti strain WS74 isolated from diseased rainbow trout in Brazil.</title>
        <authorList>
            <person name="Figueiredo H.C.P."/>
            <person name="Leal C.A.G."/>
            <person name="Pereira F.L."/>
            <person name="Soares S.C."/>
            <person name="Dorella F.A."/>
            <person name="Carvalho A.F."/>
            <person name="Azevedo V.A.C."/>
        </authorList>
    </citation>
    <scope>NUCLEOTIDE SEQUENCE [LARGE SCALE GENOMIC DNA]</scope>
    <source>
        <strain evidence="2">WS74</strain>
    </source>
</reference>
<evidence type="ECO:0000313" key="2">
    <source>
        <dbReference type="Proteomes" id="UP000029079"/>
    </source>
</evidence>
<reference evidence="1 2" key="1">
    <citation type="journal article" date="2014" name="Genome Announc.">
        <title>Complete Genome Sequences of Fish Pathogenic Weissella ceti Strains WS74 and WS105.</title>
        <authorList>
            <person name="Figueiredo H.C."/>
            <person name="Leal C.A."/>
            <person name="Dorella F.A."/>
            <person name="Carvalho A.F."/>
            <person name="Soares S.C."/>
            <person name="Pereira F.L."/>
            <person name="Azevedo V.A."/>
        </authorList>
    </citation>
    <scope>NUCLEOTIDE SEQUENCE [LARGE SCALE GENOMIC DNA]</scope>
    <source>
        <strain evidence="1 2">WS74</strain>
    </source>
</reference>
<dbReference type="STRING" id="759620.WS105_0105"/>
<dbReference type="EMBL" id="CP009223">
    <property type="protein sequence ID" value="AIM62357.1"/>
    <property type="molecule type" value="Genomic_DNA"/>
</dbReference>
<dbReference type="Pfam" id="PF11184">
    <property type="entry name" value="DUF2969"/>
    <property type="match status" value="1"/>
</dbReference>
<accession>A0A075TXW2</accession>
<dbReference type="AlphaFoldDB" id="A0A075TXW2"/>
<dbReference type="KEGG" id="wci:WS105_0105"/>
<dbReference type="PATRIC" id="fig|759620.7.peg.102"/>
<gene>
    <name evidence="1" type="ORF">WS74_0105</name>
</gene>
<dbReference type="Proteomes" id="UP000029079">
    <property type="component" value="Chromosome"/>
</dbReference>
<dbReference type="RefSeq" id="WP_009495624.1">
    <property type="nucleotide sequence ID" value="NZ_CP009223.1"/>
</dbReference>